<dbReference type="PANTHER" id="PTHR23508">
    <property type="entry name" value="CARBOXYLIC ACID TRANSPORTER PROTEIN HOMOLOG"/>
    <property type="match status" value="1"/>
</dbReference>
<feature type="domain" description="Major facilitator superfamily (MFS) profile" evidence="6">
    <location>
        <begin position="19"/>
        <end position="406"/>
    </location>
</feature>
<feature type="transmembrane region" description="Helical" evidence="5">
    <location>
        <begin position="262"/>
        <end position="280"/>
    </location>
</feature>
<feature type="transmembrane region" description="Helical" evidence="5">
    <location>
        <begin position="316"/>
        <end position="335"/>
    </location>
</feature>
<evidence type="ECO:0000313" key="8">
    <source>
        <dbReference type="Proteomes" id="UP001218362"/>
    </source>
</evidence>
<dbReference type="Gene3D" id="1.20.1250.20">
    <property type="entry name" value="MFS general substrate transporter like domains"/>
    <property type="match status" value="2"/>
</dbReference>
<dbReference type="PANTHER" id="PTHR23508:SF10">
    <property type="entry name" value="CARBOXYLIC ACID TRANSPORTER PROTEIN HOMOLOG"/>
    <property type="match status" value="1"/>
</dbReference>
<feature type="transmembrane region" description="Helical" evidence="5">
    <location>
        <begin position="12"/>
        <end position="32"/>
    </location>
</feature>
<keyword evidence="4 5" id="KW-0472">Membrane</keyword>
<evidence type="ECO:0000256" key="5">
    <source>
        <dbReference type="SAM" id="Phobius"/>
    </source>
</evidence>
<dbReference type="EMBL" id="CP119316">
    <property type="protein sequence ID" value="WEK45743.1"/>
    <property type="molecule type" value="Genomic_DNA"/>
</dbReference>
<feature type="transmembrane region" description="Helical" evidence="5">
    <location>
        <begin position="177"/>
        <end position="196"/>
    </location>
</feature>
<dbReference type="InterPro" id="IPR036259">
    <property type="entry name" value="MFS_trans_sf"/>
</dbReference>
<feature type="transmembrane region" description="Helical" evidence="5">
    <location>
        <begin position="85"/>
        <end position="109"/>
    </location>
</feature>
<protein>
    <submittedName>
        <fullName evidence="7">MFS transporter</fullName>
    </submittedName>
</protein>
<proteinExistence type="predicted"/>
<feature type="transmembrane region" description="Helical" evidence="5">
    <location>
        <begin position="347"/>
        <end position="371"/>
    </location>
</feature>
<dbReference type="Proteomes" id="UP001218362">
    <property type="component" value="Chromosome"/>
</dbReference>
<evidence type="ECO:0000256" key="4">
    <source>
        <dbReference type="ARBA" id="ARBA00023136"/>
    </source>
</evidence>
<feature type="transmembrane region" description="Helical" evidence="5">
    <location>
        <begin position="145"/>
        <end position="165"/>
    </location>
</feature>
<feature type="transmembrane region" description="Helical" evidence="5">
    <location>
        <begin position="292"/>
        <end position="310"/>
    </location>
</feature>
<accession>A0AAJ6BNL0</accession>
<dbReference type="Pfam" id="PF07690">
    <property type="entry name" value="MFS_1"/>
    <property type="match status" value="1"/>
</dbReference>
<reference evidence="7" key="1">
    <citation type="submission" date="2023-03" db="EMBL/GenBank/DDBJ databases">
        <title>Andean soil-derived lignocellulolytic bacterial consortium as a source of novel taxa and putative plastic-active enzymes.</title>
        <authorList>
            <person name="Diaz-Garcia L."/>
            <person name="Chuvochina M."/>
            <person name="Feuerriegel G."/>
            <person name="Bunk B."/>
            <person name="Sproer C."/>
            <person name="Streit W.R."/>
            <person name="Rodriguez L.M."/>
            <person name="Overmann J."/>
            <person name="Jimenez D.J."/>
        </authorList>
    </citation>
    <scope>NUCLEOTIDE SEQUENCE</scope>
    <source>
        <strain evidence="7">MAG 26</strain>
    </source>
</reference>
<evidence type="ECO:0000259" key="6">
    <source>
        <dbReference type="PROSITE" id="PS50850"/>
    </source>
</evidence>
<dbReference type="KEGG" id="acob:P0Y56_11980"/>
<feature type="transmembrane region" description="Helical" evidence="5">
    <location>
        <begin position="52"/>
        <end position="73"/>
    </location>
</feature>
<dbReference type="GO" id="GO:0046943">
    <property type="term" value="F:carboxylic acid transmembrane transporter activity"/>
    <property type="evidence" value="ECO:0007669"/>
    <property type="project" value="TreeGrafter"/>
</dbReference>
<name>A0AAJ6BNL0_9SPHN</name>
<dbReference type="InterPro" id="IPR020846">
    <property type="entry name" value="MFS_dom"/>
</dbReference>
<evidence type="ECO:0000256" key="1">
    <source>
        <dbReference type="ARBA" id="ARBA00004141"/>
    </source>
</evidence>
<feature type="transmembrane region" description="Helical" evidence="5">
    <location>
        <begin position="115"/>
        <end position="133"/>
    </location>
</feature>
<gene>
    <name evidence="7" type="ORF">P0Y56_11980</name>
</gene>
<feature type="transmembrane region" description="Helical" evidence="5">
    <location>
        <begin position="377"/>
        <end position="401"/>
    </location>
</feature>
<dbReference type="PROSITE" id="PS50850">
    <property type="entry name" value="MFS"/>
    <property type="match status" value="1"/>
</dbReference>
<evidence type="ECO:0000313" key="7">
    <source>
        <dbReference type="EMBL" id="WEK45743.1"/>
    </source>
</evidence>
<sequence length="412" mass="42336">MATHAAARPKSDLNYMLGLMLVLTLGNGIVGFDRQTVSFLAPFIVKDLGLNNTQIGSIAAALSLAIALSSFAGGQLADRTGRGKFVLVACTLLFSLLSGLSGFASSFMVLLLCRFALGATEGPIVPISQAMILKASSPKWRGFNMGFMQMVGAFGIAGFIGPVVATHLGESHGWRTAMFLSIIPGLIVAAMMVFLIKPDPKQRPIEAQPKGSLLADFGELLKIGNMHASLAIAGLVTAWLVLNSTFLVLFLTTEKGLAPTTAGWVIGMGGWGAFVGGILFPTISDRVGRKPVLVLGCLAAVIGPIAMLTLPADPVLLAGGVLVGWMPLGIAPLYCAAVPSESVCPGLVTTAVGLSMGFAELFGGVVVPPLAGRAADAFGLNAIFVICIGLALVAAFAALFLKETAPGKIGAA</sequence>
<dbReference type="InterPro" id="IPR011701">
    <property type="entry name" value="MFS"/>
</dbReference>
<comment type="subcellular location">
    <subcellularLocation>
        <location evidence="1">Membrane</location>
        <topology evidence="1">Multi-pass membrane protein</topology>
    </subcellularLocation>
</comment>
<evidence type="ECO:0000256" key="2">
    <source>
        <dbReference type="ARBA" id="ARBA00022692"/>
    </source>
</evidence>
<evidence type="ECO:0000256" key="3">
    <source>
        <dbReference type="ARBA" id="ARBA00022989"/>
    </source>
</evidence>
<dbReference type="AlphaFoldDB" id="A0AAJ6BNL0"/>
<organism evidence="7 8">
    <name type="scientific">Candidatus Andeanibacterium colombiense</name>
    <dbReference type="NCBI Taxonomy" id="3121345"/>
    <lineage>
        <taxon>Bacteria</taxon>
        <taxon>Pseudomonadati</taxon>
        <taxon>Pseudomonadota</taxon>
        <taxon>Alphaproteobacteria</taxon>
        <taxon>Sphingomonadales</taxon>
        <taxon>Sphingomonadaceae</taxon>
        <taxon>Candidatus Andeanibacterium</taxon>
    </lineage>
</organism>
<keyword evidence="3 5" id="KW-1133">Transmembrane helix</keyword>
<keyword evidence="2 5" id="KW-0812">Transmembrane</keyword>
<feature type="transmembrane region" description="Helical" evidence="5">
    <location>
        <begin position="230"/>
        <end position="250"/>
    </location>
</feature>
<dbReference type="SUPFAM" id="SSF103473">
    <property type="entry name" value="MFS general substrate transporter"/>
    <property type="match status" value="1"/>
</dbReference>
<dbReference type="GO" id="GO:0005886">
    <property type="term" value="C:plasma membrane"/>
    <property type="evidence" value="ECO:0007669"/>
    <property type="project" value="TreeGrafter"/>
</dbReference>